<dbReference type="InterPro" id="IPR000210">
    <property type="entry name" value="BTB/POZ_dom"/>
</dbReference>
<evidence type="ECO:0000259" key="1">
    <source>
        <dbReference type="PROSITE" id="PS50097"/>
    </source>
</evidence>
<organism evidence="3">
    <name type="scientific">Caenorhabditis brenneri</name>
    <name type="common">Nematode worm</name>
    <dbReference type="NCBI Taxonomy" id="135651"/>
    <lineage>
        <taxon>Eukaryota</taxon>
        <taxon>Metazoa</taxon>
        <taxon>Ecdysozoa</taxon>
        <taxon>Nematoda</taxon>
        <taxon>Chromadorea</taxon>
        <taxon>Rhabditida</taxon>
        <taxon>Rhabditina</taxon>
        <taxon>Rhabditomorpha</taxon>
        <taxon>Rhabditoidea</taxon>
        <taxon>Rhabditidae</taxon>
        <taxon>Peloderinae</taxon>
        <taxon>Caenorhabditis</taxon>
    </lineage>
</organism>
<dbReference type="STRING" id="135651.G0MVY7"/>
<dbReference type="InParanoid" id="G0MVY7"/>
<feature type="domain" description="BTB" evidence="1">
    <location>
        <begin position="30"/>
        <end position="97"/>
    </location>
</feature>
<dbReference type="AlphaFoldDB" id="G0MVY7"/>
<dbReference type="InterPro" id="IPR011333">
    <property type="entry name" value="SKP1/BTB/POZ_sf"/>
</dbReference>
<dbReference type="CDD" id="cd18186">
    <property type="entry name" value="BTB_POZ_ZBTB_KLHL-like"/>
    <property type="match status" value="1"/>
</dbReference>
<accession>G0MVY7</accession>
<name>G0MVY7_CAEBE</name>
<dbReference type="PANTHER" id="PTHR22744">
    <property type="entry name" value="HELIX LOOP HELIX PROTEIN 21-RELATED"/>
    <property type="match status" value="1"/>
</dbReference>
<dbReference type="PANTHER" id="PTHR22744:SF14">
    <property type="entry name" value="BTB DOMAIN-CONTAINING PROTEIN-RELATED"/>
    <property type="match status" value="1"/>
</dbReference>
<dbReference type="OrthoDB" id="288452at2759"/>
<proteinExistence type="predicted"/>
<dbReference type="HOGENOM" id="CLU_036654_2_1_1"/>
<dbReference type="EMBL" id="GL379815">
    <property type="protein sequence ID" value="EGT45344.1"/>
    <property type="molecule type" value="Genomic_DNA"/>
</dbReference>
<reference evidence="3" key="1">
    <citation type="submission" date="2011-07" db="EMBL/GenBank/DDBJ databases">
        <authorList>
            <consortium name="Caenorhabditis brenneri Sequencing and Analysis Consortium"/>
            <person name="Wilson R.K."/>
        </authorList>
    </citation>
    <scope>NUCLEOTIDE SEQUENCE [LARGE SCALE GENOMIC DNA]</scope>
    <source>
        <strain evidence="3">PB2801</strain>
    </source>
</reference>
<dbReference type="Proteomes" id="UP000008068">
    <property type="component" value="Unassembled WGS sequence"/>
</dbReference>
<dbReference type="Pfam" id="PF00651">
    <property type="entry name" value="BTB"/>
    <property type="match status" value="1"/>
</dbReference>
<protein>
    <recommendedName>
        <fullName evidence="1">BTB domain-containing protein</fullName>
    </recommendedName>
</protein>
<dbReference type="Gene3D" id="3.30.710.10">
    <property type="entry name" value="Potassium Channel Kv1.1, Chain A"/>
    <property type="match status" value="1"/>
</dbReference>
<evidence type="ECO:0000313" key="2">
    <source>
        <dbReference type="EMBL" id="EGT45344.1"/>
    </source>
</evidence>
<dbReference type="SUPFAM" id="SSF54695">
    <property type="entry name" value="POZ domain"/>
    <property type="match status" value="1"/>
</dbReference>
<dbReference type="OMA" id="NAQAYLI"/>
<sequence length="191" mass="22599">MGVLVDIDGDYYDSDMIDELEQAFVKTDKTDAVLVVNKRKLHVNKAILSYHSDYFKTLFNSEFKEKSMEEIEIKDVYYVNFARLLSLVHDTPVAITDANTEYLLILADRFLFRAPKLQIEHFIIHTQDFSRRQKLILADKYNLENLLKHAIGLYNNRAAFQDFHSPYTRKFSDTLRLKMFDEFFDKYSQSL</sequence>
<dbReference type="PROSITE" id="PS50097">
    <property type="entry name" value="BTB"/>
    <property type="match status" value="1"/>
</dbReference>
<keyword evidence="3" id="KW-1185">Reference proteome</keyword>
<evidence type="ECO:0000313" key="3">
    <source>
        <dbReference type="Proteomes" id="UP000008068"/>
    </source>
</evidence>
<gene>
    <name evidence="2" type="ORF">CAEBREN_23346</name>
</gene>
<dbReference type="SMART" id="SM00225">
    <property type="entry name" value="BTB"/>
    <property type="match status" value="1"/>
</dbReference>